<dbReference type="PANTHER" id="PTHR32432">
    <property type="entry name" value="CELL DIVISION PROTEIN FTSA-RELATED"/>
    <property type="match status" value="1"/>
</dbReference>
<dbReference type="InterPro" id="IPR043129">
    <property type="entry name" value="ATPase_NBD"/>
</dbReference>
<reference evidence="1" key="1">
    <citation type="journal article" date="2014" name="Gene">
        <title>Genome-guided analysis of transformation efficiency and carbon dioxide assimilation by Moorella thermoacetica Y72.</title>
        <authorList>
            <person name="Tsukahara K."/>
            <person name="Kita A."/>
            <person name="Nakashimada Y."/>
            <person name="Hoshino T."/>
            <person name="Murakami K."/>
        </authorList>
    </citation>
    <scope>NUCLEOTIDE SEQUENCE [LARGE SCALE GENOMIC DNA]</scope>
    <source>
        <strain evidence="1">Y72</strain>
    </source>
</reference>
<dbReference type="InterPro" id="IPR050696">
    <property type="entry name" value="FtsA/MreB"/>
</dbReference>
<dbReference type="EMBL" id="DF238840">
    <property type="protein sequence ID" value="GAF27349.1"/>
    <property type="molecule type" value="Genomic_DNA"/>
</dbReference>
<organism evidence="1">
    <name type="scientific">Moorella thermoacetica Y72</name>
    <dbReference type="NCBI Taxonomy" id="1325331"/>
    <lineage>
        <taxon>Bacteria</taxon>
        <taxon>Bacillati</taxon>
        <taxon>Bacillota</taxon>
        <taxon>Clostridia</taxon>
        <taxon>Neomoorellales</taxon>
        <taxon>Neomoorellaceae</taxon>
        <taxon>Neomoorella</taxon>
    </lineage>
</organism>
<proteinExistence type="predicted"/>
<dbReference type="InterPro" id="IPR005883">
    <property type="entry name" value="PilM"/>
</dbReference>
<dbReference type="Pfam" id="PF11104">
    <property type="entry name" value="PilM_2"/>
    <property type="match status" value="1"/>
</dbReference>
<dbReference type="Gene3D" id="3.30.420.40">
    <property type="match status" value="1"/>
</dbReference>
<dbReference type="Proteomes" id="UP000063718">
    <property type="component" value="Unassembled WGS sequence"/>
</dbReference>
<dbReference type="Gene3D" id="3.30.1490.300">
    <property type="match status" value="1"/>
</dbReference>
<gene>
    <name evidence="1" type="ORF">MTY_2690</name>
</gene>
<dbReference type="CDD" id="cd24049">
    <property type="entry name" value="ASKHA_NBD_PilM"/>
    <property type="match status" value="1"/>
</dbReference>
<dbReference type="PANTHER" id="PTHR32432:SF3">
    <property type="entry name" value="ETHANOLAMINE UTILIZATION PROTEIN EUTJ"/>
    <property type="match status" value="1"/>
</dbReference>
<sequence length="300" mass="32115">MFWSFLKRRHYLGVDLGATAIRTAVYRGRELLTATVPAPPGGLNDPQALIAALAEAASRTGWHGRQAVTAITGERVVVRYLRLPQMAPAELKAGMAYELENYLPTGARDMVVDWTILDDRSGRNSNQMPVLLAAAPREQVTQLYNIFQGAGLDLVAIDLVPLALCRALAATISGAVTLLDIGDRWSHLVLTRSGQPLFSRVIAMGAGELARPGIAGTSRLSELTQEVRRSLEFYRSQSGGEFNPERLVLTGEGVGVEGLLDFCQEELGVPVIPGRPGLAGGDAEPALAVAVGLALREIKP</sequence>
<protein>
    <submittedName>
        <fullName evidence="1">Tfp pilus assembly protein, ATPase PilM</fullName>
    </submittedName>
</protein>
<accession>A0A0S6UEY6</accession>
<evidence type="ECO:0000313" key="1">
    <source>
        <dbReference type="EMBL" id="GAF27349.1"/>
    </source>
</evidence>
<name>A0A0S6UEY6_NEOTH</name>
<dbReference type="AlphaFoldDB" id="A0A0S6UEY6"/>
<dbReference type="RefSeq" id="WP_025775106.1">
    <property type="nucleotide sequence ID" value="NZ_DF238840.1"/>
</dbReference>
<dbReference type="SUPFAM" id="SSF53067">
    <property type="entry name" value="Actin-like ATPase domain"/>
    <property type="match status" value="2"/>
</dbReference>